<dbReference type="PRINTS" id="PR00981">
    <property type="entry name" value="TRNASYNTHSER"/>
</dbReference>
<dbReference type="InterPro" id="IPR015866">
    <property type="entry name" value="Ser-tRNA-synth_1_N"/>
</dbReference>
<feature type="coiled-coil region" evidence="15">
    <location>
        <begin position="77"/>
        <end position="104"/>
    </location>
</feature>
<evidence type="ECO:0000256" key="5">
    <source>
        <dbReference type="ARBA" id="ARBA00022598"/>
    </source>
</evidence>
<keyword evidence="8 12" id="KW-0648">Protein biosynthesis</keyword>
<dbReference type="CDD" id="cd00770">
    <property type="entry name" value="SerRS_core"/>
    <property type="match status" value="1"/>
</dbReference>
<feature type="binding site" evidence="13">
    <location>
        <position position="263"/>
    </location>
    <ligand>
        <name>L-serine</name>
        <dbReference type="ChEBI" id="CHEBI:33384"/>
    </ligand>
</feature>
<evidence type="ECO:0000256" key="13">
    <source>
        <dbReference type="PIRSR" id="PIRSR001529-1"/>
    </source>
</evidence>
<feature type="binding site" evidence="12 14">
    <location>
        <begin position="350"/>
        <end position="353"/>
    </location>
    <ligand>
        <name>ATP</name>
        <dbReference type="ChEBI" id="CHEBI:30616"/>
    </ligand>
</feature>
<comment type="similarity">
    <text evidence="3 12">Belongs to the class-II aminoacyl-tRNA synthetase family. Type-1 seryl-tRNA synthetase subfamily.</text>
</comment>
<dbReference type="GO" id="GO:0006434">
    <property type="term" value="P:seryl-tRNA aminoacylation"/>
    <property type="evidence" value="ECO:0007669"/>
    <property type="project" value="UniProtKB-UniRule"/>
</dbReference>
<dbReference type="NCBIfam" id="TIGR00414">
    <property type="entry name" value="serS"/>
    <property type="match status" value="1"/>
</dbReference>
<evidence type="ECO:0000256" key="6">
    <source>
        <dbReference type="ARBA" id="ARBA00022741"/>
    </source>
</evidence>
<keyword evidence="15" id="KW-0175">Coiled coil</keyword>
<dbReference type="GO" id="GO:0016260">
    <property type="term" value="P:selenocysteine biosynthetic process"/>
    <property type="evidence" value="ECO:0007669"/>
    <property type="project" value="UniProtKB-UniRule"/>
</dbReference>
<evidence type="ECO:0000256" key="3">
    <source>
        <dbReference type="ARBA" id="ARBA00010728"/>
    </source>
</evidence>
<dbReference type="HAMAP" id="MF_00176">
    <property type="entry name" value="Ser_tRNA_synth_type1"/>
    <property type="match status" value="1"/>
</dbReference>
<evidence type="ECO:0000256" key="10">
    <source>
        <dbReference type="ARBA" id="ARBA00047929"/>
    </source>
</evidence>
<dbReference type="InterPro" id="IPR033729">
    <property type="entry name" value="SerRS_core"/>
</dbReference>
<evidence type="ECO:0000256" key="7">
    <source>
        <dbReference type="ARBA" id="ARBA00022840"/>
    </source>
</evidence>
<comment type="domain">
    <text evidence="12">Consists of two distinct domains, a catalytic core and a N-terminal extension that is involved in tRNA binding.</text>
</comment>
<feature type="binding site" evidence="12 14">
    <location>
        <begin position="263"/>
        <end position="265"/>
    </location>
    <ligand>
        <name>ATP</name>
        <dbReference type="ChEBI" id="CHEBI:30616"/>
    </ligand>
</feature>
<dbReference type="InterPro" id="IPR002317">
    <property type="entry name" value="Ser-tRNA-ligase_type_1"/>
</dbReference>
<dbReference type="EC" id="6.1.1.11" evidence="12"/>
<keyword evidence="7 12" id="KW-0067">ATP-binding</keyword>
<dbReference type="SUPFAM" id="SSF55681">
    <property type="entry name" value="Class II aaRS and biotin synthetases"/>
    <property type="match status" value="1"/>
</dbReference>
<dbReference type="PANTHER" id="PTHR43697">
    <property type="entry name" value="SERYL-TRNA SYNTHETASE"/>
    <property type="match status" value="1"/>
</dbReference>
<comment type="caution">
    <text evidence="12">Lacks conserved residue(s) required for the propagation of feature annotation.</text>
</comment>
<feature type="domain" description="Aminoacyl-transfer RNA synthetases class-II family profile" evidence="16">
    <location>
        <begin position="173"/>
        <end position="411"/>
    </location>
</feature>
<comment type="catalytic activity">
    <reaction evidence="10 12">
        <text>tRNA(Sec) + L-serine + ATP = L-seryl-tRNA(Sec) + AMP + diphosphate + H(+)</text>
        <dbReference type="Rhea" id="RHEA:42580"/>
        <dbReference type="Rhea" id="RHEA-COMP:9742"/>
        <dbReference type="Rhea" id="RHEA-COMP:10128"/>
        <dbReference type="ChEBI" id="CHEBI:15378"/>
        <dbReference type="ChEBI" id="CHEBI:30616"/>
        <dbReference type="ChEBI" id="CHEBI:33019"/>
        <dbReference type="ChEBI" id="CHEBI:33384"/>
        <dbReference type="ChEBI" id="CHEBI:78442"/>
        <dbReference type="ChEBI" id="CHEBI:78533"/>
        <dbReference type="ChEBI" id="CHEBI:456215"/>
        <dbReference type="EC" id="6.1.1.11"/>
    </reaction>
</comment>
<dbReference type="GO" id="GO:0005737">
    <property type="term" value="C:cytoplasm"/>
    <property type="evidence" value="ECO:0007669"/>
    <property type="project" value="UniProtKB-SubCell"/>
</dbReference>
<dbReference type="OrthoDB" id="9804647at2"/>
<dbReference type="PIRSF" id="PIRSF001529">
    <property type="entry name" value="Ser-tRNA-synth_IIa"/>
    <property type="match status" value="1"/>
</dbReference>
<dbReference type="Gene3D" id="3.30.930.10">
    <property type="entry name" value="Bira Bifunctional Protein, Domain 2"/>
    <property type="match status" value="1"/>
</dbReference>
<dbReference type="GO" id="GO:0005524">
    <property type="term" value="F:ATP binding"/>
    <property type="evidence" value="ECO:0007669"/>
    <property type="project" value="UniProtKB-UniRule"/>
</dbReference>
<sequence length="426" mass="48796">MLDLGFVRENIDLVKESLNKRGTKAPIDEFAEIDIKRRESIQEVERLKQIRNEESSKIGLLKRDGKHEEAQEIIDRMGKVADQIKDLDEKVKEYNQRLEYIMLNIPNIPNKDVPLGKDEDDNICVRKWGEPTKFDFEAKPHWDLGVDLDILDFERGAKVTGSRFTFLKNLGARLERALISFMLDIHTGEHGYQEIFPPFIVNSDSMTGTGQLPKFEEDAFKLAGTDYYLVPTAEVPVTNMYRDEILSADDLPIYHTAYSACFRSEAGSHGRDTRGIIRQHQFNKVEMVKFVKPEDSYDELEKLVKNAETILQRLELPYRVVILCTGDLTFSSAKTYDIEVWLPSYDTYREISSCSNFEDYQARRAGIRYRPEPNASTEYIHTLNGSGLAIGRTVAAILENYQNEDGSVTIPKALRPYMGGIEKINT</sequence>
<dbReference type="GO" id="GO:0004828">
    <property type="term" value="F:serine-tRNA ligase activity"/>
    <property type="evidence" value="ECO:0007669"/>
    <property type="project" value="UniProtKB-UniRule"/>
</dbReference>
<feature type="binding site" evidence="12">
    <location>
        <begin position="232"/>
        <end position="234"/>
    </location>
    <ligand>
        <name>L-serine</name>
        <dbReference type="ChEBI" id="CHEBI:33384"/>
    </ligand>
</feature>
<reference evidence="18" key="1">
    <citation type="submission" date="2016-07" db="EMBL/GenBank/DDBJ databases">
        <authorList>
            <person name="Florea S."/>
            <person name="Webb J.S."/>
            <person name="Jaromczyk J."/>
            <person name="Schardl C.L."/>
        </authorList>
    </citation>
    <scope>NUCLEOTIDE SEQUENCE [LARGE SCALE GENOMIC DNA]</scope>
    <source>
        <strain evidence="18">Z6</strain>
    </source>
</reference>
<keyword evidence="9 12" id="KW-0030">Aminoacyl-tRNA synthetase</keyword>
<dbReference type="InterPro" id="IPR006195">
    <property type="entry name" value="aa-tRNA-synth_II"/>
</dbReference>
<dbReference type="AlphaFoldDB" id="A0A1C0A6Q1"/>
<evidence type="ECO:0000256" key="9">
    <source>
        <dbReference type="ARBA" id="ARBA00023146"/>
    </source>
</evidence>
<dbReference type="PROSITE" id="PS50862">
    <property type="entry name" value="AA_TRNA_LIGASE_II"/>
    <property type="match status" value="1"/>
</dbReference>
<dbReference type="SUPFAM" id="SSF46589">
    <property type="entry name" value="tRNA-binding arm"/>
    <property type="match status" value="1"/>
</dbReference>
<keyword evidence="4 12" id="KW-0963">Cytoplasm</keyword>
<dbReference type="RefSeq" id="WP_068719753.1">
    <property type="nucleotide sequence ID" value="NZ_LWDV01000010.1"/>
</dbReference>
<keyword evidence="18" id="KW-1185">Reference proteome</keyword>
<evidence type="ECO:0000313" key="17">
    <source>
        <dbReference type="EMBL" id="OCL25811.1"/>
    </source>
</evidence>
<dbReference type="Pfam" id="PF02403">
    <property type="entry name" value="Seryl_tRNA_N"/>
    <property type="match status" value="1"/>
</dbReference>
<comment type="catalytic activity">
    <reaction evidence="11 12">
        <text>tRNA(Ser) + L-serine + ATP = L-seryl-tRNA(Ser) + AMP + diphosphate + H(+)</text>
        <dbReference type="Rhea" id="RHEA:12292"/>
        <dbReference type="Rhea" id="RHEA-COMP:9669"/>
        <dbReference type="Rhea" id="RHEA-COMP:9703"/>
        <dbReference type="ChEBI" id="CHEBI:15378"/>
        <dbReference type="ChEBI" id="CHEBI:30616"/>
        <dbReference type="ChEBI" id="CHEBI:33019"/>
        <dbReference type="ChEBI" id="CHEBI:33384"/>
        <dbReference type="ChEBI" id="CHEBI:78442"/>
        <dbReference type="ChEBI" id="CHEBI:78533"/>
        <dbReference type="ChEBI" id="CHEBI:456215"/>
        <dbReference type="EC" id="6.1.1.11"/>
    </reaction>
</comment>
<dbReference type="InterPro" id="IPR045864">
    <property type="entry name" value="aa-tRNA-synth_II/BPL/LPL"/>
</dbReference>
<comment type="subcellular location">
    <subcellularLocation>
        <location evidence="1 12">Cytoplasm</location>
    </subcellularLocation>
</comment>
<comment type="subunit">
    <text evidence="12">Homodimer. The tRNA molecule binds across the dimer.</text>
</comment>
<evidence type="ECO:0000313" key="18">
    <source>
        <dbReference type="Proteomes" id="UP000093514"/>
    </source>
</evidence>
<comment type="function">
    <text evidence="12">Catalyzes the attachment of serine to tRNA(Ser). Is also able to aminoacylate tRNA(Sec) with serine, to form the misacylated tRNA L-seryl-tRNA(Sec), which will be further converted into selenocysteinyl-tRNA(Sec).</text>
</comment>
<evidence type="ECO:0000256" key="2">
    <source>
        <dbReference type="ARBA" id="ARBA00005045"/>
    </source>
</evidence>
<feature type="binding site" evidence="13">
    <location>
        <position position="384"/>
    </location>
    <ligand>
        <name>L-serine</name>
        <dbReference type="ChEBI" id="CHEBI:33384"/>
    </ligand>
</feature>
<dbReference type="InterPro" id="IPR002314">
    <property type="entry name" value="aa-tRNA-synt_IIb"/>
</dbReference>
<evidence type="ECO:0000256" key="15">
    <source>
        <dbReference type="SAM" id="Coils"/>
    </source>
</evidence>
<dbReference type="InterPro" id="IPR042103">
    <property type="entry name" value="SerRS_1_N_sf"/>
</dbReference>
<organism evidence="17 18">
    <name type="scientific">Orenia metallireducens</name>
    <dbReference type="NCBI Taxonomy" id="1413210"/>
    <lineage>
        <taxon>Bacteria</taxon>
        <taxon>Bacillati</taxon>
        <taxon>Bacillota</taxon>
        <taxon>Clostridia</taxon>
        <taxon>Halanaerobiales</taxon>
        <taxon>Halobacteroidaceae</taxon>
        <taxon>Orenia</taxon>
    </lineage>
</organism>
<feature type="binding site" evidence="13">
    <location>
        <position position="232"/>
    </location>
    <ligand>
        <name>L-serine</name>
        <dbReference type="ChEBI" id="CHEBI:33384"/>
    </ligand>
</feature>
<proteinExistence type="inferred from homology"/>
<name>A0A1C0A6Q1_9FIRM</name>
<dbReference type="InterPro" id="IPR010978">
    <property type="entry name" value="tRNA-bd_arm"/>
</dbReference>
<evidence type="ECO:0000256" key="4">
    <source>
        <dbReference type="ARBA" id="ARBA00022490"/>
    </source>
</evidence>
<evidence type="ECO:0000256" key="12">
    <source>
        <dbReference type="HAMAP-Rule" id="MF_00176"/>
    </source>
</evidence>
<evidence type="ECO:0000256" key="14">
    <source>
        <dbReference type="PIRSR" id="PIRSR001529-2"/>
    </source>
</evidence>
<evidence type="ECO:0000256" key="11">
    <source>
        <dbReference type="ARBA" id="ARBA00048823"/>
    </source>
</evidence>
<dbReference type="PANTHER" id="PTHR43697:SF1">
    <property type="entry name" value="SERINE--TRNA LIGASE"/>
    <property type="match status" value="1"/>
</dbReference>
<evidence type="ECO:0000256" key="1">
    <source>
        <dbReference type="ARBA" id="ARBA00004496"/>
    </source>
</evidence>
<evidence type="ECO:0000256" key="8">
    <source>
        <dbReference type="ARBA" id="ARBA00022917"/>
    </source>
</evidence>
<accession>A0A1C0A6Q1</accession>
<reference evidence="17 18" key="2">
    <citation type="submission" date="2016-08" db="EMBL/GenBank/DDBJ databases">
        <title>Orenia metallireducens sp. nov. strain Z6, a Novel Metal-reducing Firmicute from the Deep Subsurface.</title>
        <authorList>
            <person name="Maxim B.I."/>
            <person name="Kenneth K."/>
            <person name="Flynn T.M."/>
            <person name="Oloughlin E.J."/>
            <person name="Locke R.A."/>
            <person name="Weber J.R."/>
            <person name="Egan S.M."/>
            <person name="Mackie R.I."/>
            <person name="Cann I.K."/>
        </authorList>
    </citation>
    <scope>NUCLEOTIDE SEQUENCE [LARGE SCALE GENOMIC DNA]</scope>
    <source>
        <strain evidence="17 18">Z6</strain>
    </source>
</reference>
<keyword evidence="5 12" id="KW-0436">Ligase</keyword>
<feature type="binding site" evidence="12 13">
    <location>
        <position position="286"/>
    </location>
    <ligand>
        <name>L-serine</name>
        <dbReference type="ChEBI" id="CHEBI:33384"/>
    </ligand>
</feature>
<dbReference type="EMBL" id="LWDV01000010">
    <property type="protein sequence ID" value="OCL25811.1"/>
    <property type="molecule type" value="Genomic_DNA"/>
</dbReference>
<dbReference type="GO" id="GO:0016740">
    <property type="term" value="F:transferase activity"/>
    <property type="evidence" value="ECO:0007669"/>
    <property type="project" value="UniProtKB-ARBA"/>
</dbReference>
<comment type="caution">
    <text evidence="17">The sequence shown here is derived from an EMBL/GenBank/DDBJ whole genome shotgun (WGS) entry which is preliminary data.</text>
</comment>
<gene>
    <name evidence="12" type="primary">serS</name>
    <name evidence="17" type="ORF">U472_15980</name>
</gene>
<evidence type="ECO:0000259" key="16">
    <source>
        <dbReference type="PROSITE" id="PS50862"/>
    </source>
</evidence>
<dbReference type="Proteomes" id="UP000093514">
    <property type="component" value="Unassembled WGS sequence"/>
</dbReference>
<comment type="pathway">
    <text evidence="2 12">Aminoacyl-tRNA biosynthesis; selenocysteinyl-tRNA(Sec) biosynthesis; L-seryl-tRNA(Sec) from L-serine and tRNA(Sec): step 1/1.</text>
</comment>
<dbReference type="Pfam" id="PF00587">
    <property type="entry name" value="tRNA-synt_2b"/>
    <property type="match status" value="1"/>
</dbReference>
<protein>
    <recommendedName>
        <fullName evidence="12">Serine--tRNA ligase</fullName>
        <ecNumber evidence="12">6.1.1.11</ecNumber>
    </recommendedName>
    <alternativeName>
        <fullName evidence="12">Seryl-tRNA synthetase</fullName>
        <shortName evidence="12">SerRS</shortName>
    </alternativeName>
    <alternativeName>
        <fullName evidence="12">Seryl-tRNA(Ser/Sec) synthetase</fullName>
    </alternativeName>
</protein>
<dbReference type="GO" id="GO:0140096">
    <property type="term" value="F:catalytic activity, acting on a protein"/>
    <property type="evidence" value="ECO:0007669"/>
    <property type="project" value="UniProtKB-ARBA"/>
</dbReference>
<dbReference type="UniPathway" id="UPA00906">
    <property type="reaction ID" value="UER00895"/>
</dbReference>
<feature type="binding site" evidence="12">
    <location>
        <position position="386"/>
    </location>
    <ligand>
        <name>L-serine</name>
        <dbReference type="ChEBI" id="CHEBI:33384"/>
    </ligand>
</feature>
<keyword evidence="6 12" id="KW-0547">Nucleotide-binding</keyword>
<dbReference type="Gene3D" id="1.10.287.40">
    <property type="entry name" value="Serine-tRNA synthetase, tRNA binding domain"/>
    <property type="match status" value="1"/>
</dbReference>